<feature type="compositionally biased region" description="Basic and acidic residues" evidence="6">
    <location>
        <begin position="1"/>
        <end position="11"/>
    </location>
</feature>
<keyword evidence="5" id="KW-0408">Iron</keyword>
<name>A0AAD9KV85_RIDPI</name>
<dbReference type="GO" id="GO:0019825">
    <property type="term" value="F:oxygen binding"/>
    <property type="evidence" value="ECO:0007669"/>
    <property type="project" value="InterPro"/>
</dbReference>
<dbReference type="InterPro" id="IPR044399">
    <property type="entry name" value="Mb-like_M"/>
</dbReference>
<organism evidence="8 9">
    <name type="scientific">Ridgeia piscesae</name>
    <name type="common">Tubeworm</name>
    <dbReference type="NCBI Taxonomy" id="27915"/>
    <lineage>
        <taxon>Eukaryota</taxon>
        <taxon>Metazoa</taxon>
        <taxon>Spiralia</taxon>
        <taxon>Lophotrochozoa</taxon>
        <taxon>Annelida</taxon>
        <taxon>Polychaeta</taxon>
        <taxon>Sedentaria</taxon>
        <taxon>Canalipalpata</taxon>
        <taxon>Sabellida</taxon>
        <taxon>Siboglinidae</taxon>
        <taxon>Ridgeia</taxon>
    </lineage>
</organism>
<dbReference type="SUPFAM" id="SSF46458">
    <property type="entry name" value="Globin-like"/>
    <property type="match status" value="1"/>
</dbReference>
<feature type="compositionally biased region" description="Low complexity" evidence="6">
    <location>
        <begin position="338"/>
        <end position="350"/>
    </location>
</feature>
<feature type="region of interest" description="Disordered" evidence="6">
    <location>
        <begin position="395"/>
        <end position="434"/>
    </location>
</feature>
<evidence type="ECO:0000259" key="7">
    <source>
        <dbReference type="PROSITE" id="PS01033"/>
    </source>
</evidence>
<keyword evidence="2" id="KW-0349">Heme</keyword>
<feature type="domain" description="Globin" evidence="7">
    <location>
        <begin position="32"/>
        <end position="180"/>
    </location>
</feature>
<keyword evidence="1" id="KW-0813">Transport</keyword>
<comment type="caution">
    <text evidence="8">The sequence shown here is derived from an EMBL/GenBank/DDBJ whole genome shotgun (WGS) entry which is preliminary data.</text>
</comment>
<keyword evidence="9" id="KW-1185">Reference proteome</keyword>
<dbReference type="InterPro" id="IPR009050">
    <property type="entry name" value="Globin-like_sf"/>
</dbReference>
<dbReference type="PANTHER" id="PTHR46458:SF1">
    <property type="entry name" value="GEO09476P1"/>
    <property type="match status" value="1"/>
</dbReference>
<dbReference type="InterPro" id="IPR000971">
    <property type="entry name" value="Globin"/>
</dbReference>
<feature type="region of interest" description="Disordered" evidence="6">
    <location>
        <begin position="1"/>
        <end position="21"/>
    </location>
</feature>
<dbReference type="InterPro" id="IPR050532">
    <property type="entry name" value="Globin-like_OT"/>
</dbReference>
<evidence type="ECO:0000256" key="6">
    <source>
        <dbReference type="SAM" id="MobiDB-lite"/>
    </source>
</evidence>
<dbReference type="Proteomes" id="UP001209878">
    <property type="component" value="Unassembled WGS sequence"/>
</dbReference>
<dbReference type="Gene3D" id="1.10.490.10">
    <property type="entry name" value="Globins"/>
    <property type="match status" value="1"/>
</dbReference>
<dbReference type="InterPro" id="IPR012292">
    <property type="entry name" value="Globin/Proto"/>
</dbReference>
<gene>
    <name evidence="8" type="ORF">NP493_550g01006</name>
</gene>
<feature type="compositionally biased region" description="Low complexity" evidence="6">
    <location>
        <begin position="263"/>
        <end position="282"/>
    </location>
</feature>
<evidence type="ECO:0000256" key="3">
    <source>
        <dbReference type="ARBA" id="ARBA00022621"/>
    </source>
</evidence>
<evidence type="ECO:0000313" key="9">
    <source>
        <dbReference type="Proteomes" id="UP001209878"/>
    </source>
</evidence>
<dbReference type="EMBL" id="JAODUO010000550">
    <property type="protein sequence ID" value="KAK2178264.1"/>
    <property type="molecule type" value="Genomic_DNA"/>
</dbReference>
<evidence type="ECO:0000313" key="8">
    <source>
        <dbReference type="EMBL" id="KAK2178264.1"/>
    </source>
</evidence>
<dbReference type="PROSITE" id="PS01033">
    <property type="entry name" value="GLOBIN"/>
    <property type="match status" value="1"/>
</dbReference>
<evidence type="ECO:0000256" key="2">
    <source>
        <dbReference type="ARBA" id="ARBA00022617"/>
    </source>
</evidence>
<feature type="compositionally biased region" description="Polar residues" evidence="6">
    <location>
        <begin position="398"/>
        <end position="434"/>
    </location>
</feature>
<dbReference type="CDD" id="cd01040">
    <property type="entry name" value="Mb-like"/>
    <property type="match status" value="1"/>
</dbReference>
<evidence type="ECO:0000256" key="5">
    <source>
        <dbReference type="ARBA" id="ARBA00023004"/>
    </source>
</evidence>
<protein>
    <recommendedName>
        <fullName evidence="7">Globin domain-containing protein</fullName>
    </recommendedName>
</protein>
<sequence>MGCTSSREKDPGSSTEVYQKKKRRCGGDNDDFLTEDQKTLVRETWSLLADDLVSRGSMIFLYIFQKRPSAKELFPFRNVEGDALLRNAMFKGHGKRFMHAVETTVRNLDALDIILVPTLYQLGKRHAYITDIFLDYQVVFKEAIIATFEQELGSACTAEVREAWALLFDFIGNKLLEGYDVGMEERRVAESKQNVVNGIEKETVTPDGEGKVNATAPVCRVNGDVTLPKDAAACPIGQASPIQPPCTLPDDRATNPASVAEKTTTTTTTGDVATTTNDTTTTRSDSMAPLATLDEIPITPTSPKELLTTASMCPWAATDGAGVPSDTPPADVRQSHPTTTGSTCTATEGTNDVDSTQTNDIAPTHPGHQTATCPIVEATTPTATDNCNSSCADVAPTTADSSVQSPRTPTDMQQPNDWSNSVETTPDTVTSSTECPRDCITTTNDITLTTVDHNSNGALQCGVYSGCKGTNVIVDGNDISRLLQANRV</sequence>
<evidence type="ECO:0000256" key="4">
    <source>
        <dbReference type="ARBA" id="ARBA00022723"/>
    </source>
</evidence>
<dbReference type="GO" id="GO:0020037">
    <property type="term" value="F:heme binding"/>
    <property type="evidence" value="ECO:0007669"/>
    <property type="project" value="InterPro"/>
</dbReference>
<keyword evidence="3" id="KW-0561">Oxygen transport</keyword>
<feature type="region of interest" description="Disordered" evidence="6">
    <location>
        <begin position="318"/>
        <end position="352"/>
    </location>
</feature>
<reference evidence="8" key="1">
    <citation type="journal article" date="2023" name="Mol. Biol. Evol.">
        <title>Third-Generation Sequencing Reveals the Adaptive Role of the Epigenome in Three Deep-Sea Polychaetes.</title>
        <authorList>
            <person name="Perez M."/>
            <person name="Aroh O."/>
            <person name="Sun Y."/>
            <person name="Lan Y."/>
            <person name="Juniper S.K."/>
            <person name="Young C.R."/>
            <person name="Angers B."/>
            <person name="Qian P.Y."/>
        </authorList>
    </citation>
    <scope>NUCLEOTIDE SEQUENCE</scope>
    <source>
        <strain evidence="8">R07B-5</strain>
    </source>
</reference>
<proteinExistence type="predicted"/>
<accession>A0AAD9KV85</accession>
<dbReference type="PRINTS" id="PR00188">
    <property type="entry name" value="PLANTGLOBIN"/>
</dbReference>
<dbReference type="AlphaFoldDB" id="A0AAD9KV85"/>
<feature type="region of interest" description="Disordered" evidence="6">
    <location>
        <begin position="245"/>
        <end position="286"/>
    </location>
</feature>
<dbReference type="GO" id="GO:0005344">
    <property type="term" value="F:oxygen carrier activity"/>
    <property type="evidence" value="ECO:0007669"/>
    <property type="project" value="UniProtKB-KW"/>
</dbReference>
<evidence type="ECO:0000256" key="1">
    <source>
        <dbReference type="ARBA" id="ARBA00022448"/>
    </source>
</evidence>
<dbReference type="GO" id="GO:0046872">
    <property type="term" value="F:metal ion binding"/>
    <property type="evidence" value="ECO:0007669"/>
    <property type="project" value="UniProtKB-KW"/>
</dbReference>
<keyword evidence="4" id="KW-0479">Metal-binding</keyword>
<dbReference type="PANTHER" id="PTHR46458">
    <property type="entry name" value="BLR2807 PROTEIN"/>
    <property type="match status" value="1"/>
</dbReference>
<dbReference type="Pfam" id="PF00042">
    <property type="entry name" value="Globin"/>
    <property type="match status" value="1"/>
</dbReference>